<dbReference type="Pfam" id="PF02687">
    <property type="entry name" value="FtsX"/>
    <property type="match status" value="1"/>
</dbReference>
<organism evidence="9 10">
    <name type="scientific">Paeniroseomonas aquatica</name>
    <dbReference type="NCBI Taxonomy" id="373043"/>
    <lineage>
        <taxon>Bacteria</taxon>
        <taxon>Pseudomonadati</taxon>
        <taxon>Pseudomonadota</taxon>
        <taxon>Alphaproteobacteria</taxon>
        <taxon>Acetobacterales</taxon>
        <taxon>Acetobacteraceae</taxon>
        <taxon>Paeniroseomonas</taxon>
    </lineage>
</organism>
<evidence type="ECO:0000259" key="8">
    <source>
        <dbReference type="Pfam" id="PF02687"/>
    </source>
</evidence>
<keyword evidence="9" id="KW-0131">Cell cycle</keyword>
<evidence type="ECO:0000313" key="9">
    <source>
        <dbReference type="EMBL" id="MDN3567619.1"/>
    </source>
</evidence>
<evidence type="ECO:0000256" key="2">
    <source>
        <dbReference type="ARBA" id="ARBA00022475"/>
    </source>
</evidence>
<keyword evidence="4 7" id="KW-1133">Transmembrane helix</keyword>
<dbReference type="InterPro" id="IPR004513">
    <property type="entry name" value="FtsX"/>
</dbReference>
<dbReference type="PANTHER" id="PTHR47755">
    <property type="entry name" value="CELL DIVISION PROTEIN FTSX"/>
    <property type="match status" value="1"/>
</dbReference>
<reference evidence="10" key="1">
    <citation type="journal article" date="2019" name="Int. J. Syst. Evol. Microbiol.">
        <title>The Global Catalogue of Microorganisms (GCM) 10K type strain sequencing project: providing services to taxonomists for standard genome sequencing and annotation.</title>
        <authorList>
            <consortium name="The Broad Institute Genomics Platform"/>
            <consortium name="The Broad Institute Genome Sequencing Center for Infectious Disease"/>
            <person name="Wu L."/>
            <person name="Ma J."/>
        </authorList>
    </citation>
    <scope>NUCLEOTIDE SEQUENCE [LARGE SCALE GENOMIC DNA]</scope>
    <source>
        <strain evidence="10">CECT 7131</strain>
    </source>
</reference>
<evidence type="ECO:0000256" key="6">
    <source>
        <dbReference type="SAM" id="MobiDB-lite"/>
    </source>
</evidence>
<keyword evidence="3 7" id="KW-0812">Transmembrane</keyword>
<proteinExistence type="predicted"/>
<keyword evidence="2" id="KW-1003">Cell membrane</keyword>
<dbReference type="InterPro" id="IPR003838">
    <property type="entry name" value="ABC3_permease_C"/>
</dbReference>
<keyword evidence="10" id="KW-1185">Reference proteome</keyword>
<dbReference type="RefSeq" id="WP_290319670.1">
    <property type="nucleotide sequence ID" value="NZ_JAUFPN010000195.1"/>
</dbReference>
<evidence type="ECO:0000256" key="7">
    <source>
        <dbReference type="SAM" id="Phobius"/>
    </source>
</evidence>
<keyword evidence="9" id="KW-0132">Cell division</keyword>
<feature type="domain" description="ABC3 transporter permease C-terminal" evidence="8">
    <location>
        <begin position="181"/>
        <end position="251"/>
    </location>
</feature>
<gene>
    <name evidence="9" type="ORF">QWZ14_24840</name>
</gene>
<dbReference type="PANTHER" id="PTHR47755:SF1">
    <property type="entry name" value="CELL DIVISION PROTEIN FTSX"/>
    <property type="match status" value="1"/>
</dbReference>
<evidence type="ECO:0000256" key="3">
    <source>
        <dbReference type="ARBA" id="ARBA00022692"/>
    </source>
</evidence>
<comment type="subcellular location">
    <subcellularLocation>
        <location evidence="1">Cell membrane</location>
        <topology evidence="1">Multi-pass membrane protein</topology>
    </subcellularLocation>
</comment>
<evidence type="ECO:0000256" key="1">
    <source>
        <dbReference type="ARBA" id="ARBA00004651"/>
    </source>
</evidence>
<sequence length="307" mass="31380">MADGMGIPARQPAVPRLRRSRGRDPLGLRRALSDRLLPALVAAMALLAALALAGSRGAAELTARWEGGAAAAMTVQLPANAGAARLARGLAALEAMPEVTRAQPMDQARMAALLRPWLGEAPAMALPVVIELQLAGLPVAPEALARRIAAAVPGASVESHGVWVARLVALARSLQAVALAALALVAGIAAAVVAVAVRAGIAARREAIAILHDLGATDADIAGRFAQRAGWLVAAGAAAGTLLAVPVLAGFADLAAPLLGGQPAESMLDWPWTSLPWEALAPLPLLAAGLGWLTAQVTVRRWLRRLP</sequence>
<feature type="transmembrane region" description="Helical" evidence="7">
    <location>
        <begin position="279"/>
        <end position="299"/>
    </location>
</feature>
<feature type="transmembrane region" description="Helical" evidence="7">
    <location>
        <begin position="176"/>
        <end position="197"/>
    </location>
</feature>
<evidence type="ECO:0000313" key="10">
    <source>
        <dbReference type="Proteomes" id="UP001529369"/>
    </source>
</evidence>
<comment type="caution">
    <text evidence="9">The sequence shown here is derived from an EMBL/GenBank/DDBJ whole genome shotgun (WGS) entry which is preliminary data.</text>
</comment>
<evidence type="ECO:0000256" key="5">
    <source>
        <dbReference type="ARBA" id="ARBA00023136"/>
    </source>
</evidence>
<dbReference type="EMBL" id="JAUFPN010000195">
    <property type="protein sequence ID" value="MDN3567619.1"/>
    <property type="molecule type" value="Genomic_DNA"/>
</dbReference>
<dbReference type="GO" id="GO:0051301">
    <property type="term" value="P:cell division"/>
    <property type="evidence" value="ECO:0007669"/>
    <property type="project" value="UniProtKB-KW"/>
</dbReference>
<feature type="region of interest" description="Disordered" evidence="6">
    <location>
        <begin position="1"/>
        <end position="21"/>
    </location>
</feature>
<evidence type="ECO:0000256" key="4">
    <source>
        <dbReference type="ARBA" id="ARBA00022989"/>
    </source>
</evidence>
<dbReference type="Proteomes" id="UP001529369">
    <property type="component" value="Unassembled WGS sequence"/>
</dbReference>
<keyword evidence="5 7" id="KW-0472">Membrane</keyword>
<feature type="transmembrane region" description="Helical" evidence="7">
    <location>
        <begin position="231"/>
        <end position="259"/>
    </location>
</feature>
<name>A0ABT8ACV4_9PROT</name>
<accession>A0ABT8ACV4</accession>
<protein>
    <submittedName>
        <fullName evidence="9">Cell division protein FtsX</fullName>
    </submittedName>
</protein>